<protein>
    <submittedName>
        <fullName evidence="2">Uncharacterized protein</fullName>
    </submittedName>
</protein>
<feature type="region of interest" description="Disordered" evidence="1">
    <location>
        <begin position="1"/>
        <end position="24"/>
    </location>
</feature>
<sequence>MWKRAAGDRREADASRPAAGRPGLGVGVQVYVREHEPETGDDWVGEPTGVIIAPGDRSLRNVYGPLDGLTTWTVSFSEPQHRRDGRGPYATAVIPASQLIAEEPWPQD</sequence>
<accession>A0ABT8IUD2</accession>
<dbReference type="RefSeq" id="WP_301216460.1">
    <property type="nucleotide sequence ID" value="NZ_JAROCB010000001.1"/>
</dbReference>
<comment type="caution">
    <text evidence="2">The sequence shown here is derived from an EMBL/GenBank/DDBJ whole genome shotgun (WGS) entry which is preliminary data.</text>
</comment>
<evidence type="ECO:0000256" key="1">
    <source>
        <dbReference type="SAM" id="MobiDB-lite"/>
    </source>
</evidence>
<dbReference type="Proteomes" id="UP001174210">
    <property type="component" value="Unassembled WGS sequence"/>
</dbReference>
<feature type="compositionally biased region" description="Basic and acidic residues" evidence="1">
    <location>
        <begin position="1"/>
        <end position="14"/>
    </location>
</feature>
<dbReference type="EMBL" id="JAROCB010000001">
    <property type="protein sequence ID" value="MDN4596419.1"/>
    <property type="molecule type" value="Genomic_DNA"/>
</dbReference>
<organism evidence="2 3">
    <name type="scientific">Leifsonia virtsii</name>
    <dbReference type="NCBI Taxonomy" id="3035915"/>
    <lineage>
        <taxon>Bacteria</taxon>
        <taxon>Bacillati</taxon>
        <taxon>Actinomycetota</taxon>
        <taxon>Actinomycetes</taxon>
        <taxon>Micrococcales</taxon>
        <taxon>Microbacteriaceae</taxon>
        <taxon>Leifsonia</taxon>
    </lineage>
</organism>
<evidence type="ECO:0000313" key="3">
    <source>
        <dbReference type="Proteomes" id="UP001174210"/>
    </source>
</evidence>
<keyword evidence="3" id="KW-1185">Reference proteome</keyword>
<evidence type="ECO:0000313" key="2">
    <source>
        <dbReference type="EMBL" id="MDN4596419.1"/>
    </source>
</evidence>
<name>A0ABT8IUD2_9MICO</name>
<reference evidence="2" key="1">
    <citation type="submission" date="2023-03" db="EMBL/GenBank/DDBJ databases">
        <title>MT1 and MT2 Draft Genomes of Novel Species.</title>
        <authorList>
            <person name="Venkateswaran K."/>
        </authorList>
    </citation>
    <scope>NUCLEOTIDE SEQUENCE</scope>
    <source>
        <strain evidence="2">F6_8S_P_1A</strain>
    </source>
</reference>
<gene>
    <name evidence="2" type="ORF">P5G59_04650</name>
</gene>
<proteinExistence type="predicted"/>